<feature type="domain" description="C2" evidence="17">
    <location>
        <begin position="527"/>
        <end position="655"/>
    </location>
</feature>
<dbReference type="PRINTS" id="PR00390">
    <property type="entry name" value="PHPHLIPASEC"/>
</dbReference>
<dbReference type="FunFam" id="2.60.40.150:FF:000098">
    <property type="entry name" value="Phosphoinositide phospholipase C"/>
    <property type="match status" value="1"/>
</dbReference>
<dbReference type="CDD" id="cd08593">
    <property type="entry name" value="PI-PLCc_delta"/>
    <property type="match status" value="1"/>
</dbReference>
<feature type="binding site" evidence="12">
    <location>
        <position position="259"/>
    </location>
    <ligand>
        <name>Ca(2+)</name>
        <dbReference type="ChEBI" id="CHEBI:29108"/>
        <label>3</label>
        <note>catalytic</note>
    </ligand>
</feature>
<dbReference type="InterPro" id="IPR001849">
    <property type="entry name" value="PH_domain"/>
</dbReference>
<dbReference type="SMART" id="SM00149">
    <property type="entry name" value="PLCYc"/>
    <property type="match status" value="1"/>
</dbReference>
<dbReference type="GO" id="GO:0004435">
    <property type="term" value="F:phosphatidylinositol-4,5-bisphosphate phospholipase C activity"/>
    <property type="evidence" value="ECO:0007669"/>
    <property type="project" value="UniProtKB-EC"/>
</dbReference>
<dbReference type="Gene3D" id="2.60.40.150">
    <property type="entry name" value="C2 domain"/>
    <property type="match status" value="1"/>
</dbReference>
<keyword evidence="3" id="KW-0963">Cytoplasm</keyword>
<evidence type="ECO:0000259" key="17">
    <source>
        <dbReference type="PROSITE" id="PS50004"/>
    </source>
</evidence>
<feature type="binding site" evidence="12">
    <location>
        <position position="257"/>
    </location>
    <ligand>
        <name>Ca(2+)</name>
        <dbReference type="ChEBI" id="CHEBI:29108"/>
        <label>3</label>
        <note>catalytic</note>
    </ligand>
</feature>
<dbReference type="InterPro" id="IPR000008">
    <property type="entry name" value="C2_dom"/>
</dbReference>
<keyword evidence="6 14" id="KW-0442">Lipid degradation</keyword>
<comment type="catalytic activity">
    <reaction evidence="9">
        <text>a 1,2-diacyl-sn-glycero-3-phospho-(1D-myo-inositol-4,5-bisphosphate) + H2O = 1D-myo-inositol 1,4,5-trisphosphate + a 1,2-diacyl-sn-glycerol + H(+)</text>
        <dbReference type="Rhea" id="RHEA:33179"/>
        <dbReference type="ChEBI" id="CHEBI:15377"/>
        <dbReference type="ChEBI" id="CHEBI:15378"/>
        <dbReference type="ChEBI" id="CHEBI:17815"/>
        <dbReference type="ChEBI" id="CHEBI:58456"/>
        <dbReference type="ChEBI" id="CHEBI:203600"/>
        <dbReference type="EC" id="3.1.4.11"/>
    </reaction>
    <physiologicalReaction direction="left-to-right" evidence="9">
        <dbReference type="Rhea" id="RHEA:33180"/>
    </physiologicalReaction>
</comment>
<feature type="binding site" evidence="12">
    <location>
        <position position="228"/>
    </location>
    <ligand>
        <name>Ca(2+)</name>
        <dbReference type="ChEBI" id="CHEBI:29108"/>
        <label>3</label>
        <note>catalytic</note>
    </ligand>
</feature>
<evidence type="ECO:0000313" key="21">
    <source>
        <dbReference type="Proteomes" id="UP000812440"/>
    </source>
</evidence>
<comment type="caution">
    <text evidence="20">The sequence shown here is derived from an EMBL/GenBank/DDBJ whole genome shotgun (WGS) entry which is preliminary data.</text>
</comment>
<feature type="domain" description="EF-hand" evidence="19">
    <location>
        <begin position="93"/>
        <end position="128"/>
    </location>
</feature>
<feature type="compositionally biased region" description="Acidic residues" evidence="15">
    <location>
        <begin position="377"/>
        <end position="389"/>
    </location>
</feature>
<gene>
    <name evidence="20" type="ORF">GDO86_012076</name>
</gene>
<dbReference type="GO" id="GO:0005886">
    <property type="term" value="C:plasma membrane"/>
    <property type="evidence" value="ECO:0007669"/>
    <property type="project" value="TreeGrafter"/>
</dbReference>
<dbReference type="Gene3D" id="1.10.238.10">
    <property type="entry name" value="EF-hand"/>
    <property type="match status" value="2"/>
</dbReference>
<dbReference type="SMART" id="SM00148">
    <property type="entry name" value="PLCXc"/>
    <property type="match status" value="1"/>
</dbReference>
<dbReference type="EC" id="3.1.4.11" evidence="2 14"/>
<dbReference type="FunFam" id="1.10.238.10:FF:000005">
    <property type="entry name" value="Phosphoinositide phospholipase C"/>
    <property type="match status" value="1"/>
</dbReference>
<dbReference type="PANTHER" id="PTHR10336:SF210">
    <property type="entry name" value="1-PHOSPHATIDYLINOSITOL 4,5-BISPHOSPHATE PHOSPHODIESTERASE DELTA-1"/>
    <property type="match status" value="1"/>
</dbReference>
<dbReference type="Pfam" id="PF00388">
    <property type="entry name" value="PI-PLC-X"/>
    <property type="match status" value="1"/>
</dbReference>
<feature type="binding site" evidence="12">
    <location>
        <position position="625"/>
    </location>
    <ligand>
        <name>Ca(2+)</name>
        <dbReference type="ChEBI" id="CHEBI:29108"/>
        <label>5</label>
    </ligand>
</feature>
<proteinExistence type="predicted"/>
<evidence type="ECO:0000256" key="6">
    <source>
        <dbReference type="ARBA" id="ARBA00022963"/>
    </source>
</evidence>
<feature type="binding site" evidence="12">
    <location>
        <position position="626"/>
    </location>
    <ligand>
        <name>Ca(2+)</name>
        <dbReference type="ChEBI" id="CHEBI:29108"/>
        <label>5</label>
    </ligand>
</feature>
<dbReference type="InterPro" id="IPR028391">
    <property type="entry name" value="PLC-delta1_cat"/>
</dbReference>
<dbReference type="InterPro" id="IPR000909">
    <property type="entry name" value="PLipase_C_PInositol-sp_X_dom"/>
</dbReference>
<dbReference type="InterPro" id="IPR018247">
    <property type="entry name" value="EF_Hand_1_Ca_BS"/>
</dbReference>
<dbReference type="Pfam" id="PF09279">
    <property type="entry name" value="EF-hand_like"/>
    <property type="match status" value="1"/>
</dbReference>
<dbReference type="GO" id="GO:0005737">
    <property type="term" value="C:cytoplasm"/>
    <property type="evidence" value="ECO:0007669"/>
    <property type="project" value="UniProtKB-SubCell"/>
</dbReference>
<dbReference type="Pfam" id="PF00168">
    <property type="entry name" value="C2"/>
    <property type="match status" value="1"/>
</dbReference>
<dbReference type="EMBL" id="JAACNH010000005">
    <property type="protein sequence ID" value="KAG8443531.1"/>
    <property type="molecule type" value="Genomic_DNA"/>
</dbReference>
<reference evidence="20" key="1">
    <citation type="thesis" date="2020" institute="ProQuest LLC" country="789 East Eisenhower Parkway, Ann Arbor, MI, USA">
        <title>Comparative Genomics and Chromosome Evolution.</title>
        <authorList>
            <person name="Mudd A.B."/>
        </authorList>
    </citation>
    <scope>NUCLEOTIDE SEQUENCE</scope>
    <source>
        <strain evidence="20">Female2</strain>
        <tissue evidence="20">Blood</tissue>
    </source>
</reference>
<evidence type="ECO:0000256" key="5">
    <source>
        <dbReference type="ARBA" id="ARBA00022837"/>
    </source>
</evidence>
<dbReference type="InterPro" id="IPR001711">
    <property type="entry name" value="PLipase_C_Pinositol-sp_Y"/>
</dbReference>
<feature type="binding site" evidence="12">
    <location>
        <position position="569"/>
    </location>
    <ligand>
        <name>Ca(2+)</name>
        <dbReference type="ChEBI" id="CHEBI:29108"/>
        <label>4</label>
    </ligand>
</feature>
<protein>
    <recommendedName>
        <fullName evidence="2 14">Phosphoinositide phospholipase C</fullName>
        <ecNumber evidence="2 14">3.1.4.11</ecNumber>
    </recommendedName>
</protein>
<dbReference type="InterPro" id="IPR035892">
    <property type="entry name" value="C2_domain_sf"/>
</dbReference>
<feature type="binding site" evidence="11">
    <location>
        <position position="467"/>
    </location>
    <ligand>
        <name>substrate</name>
    </ligand>
</feature>
<keyword evidence="7 14" id="KW-0443">Lipid metabolism</keyword>
<dbReference type="Pfam" id="PF00387">
    <property type="entry name" value="PI-PLC-Y"/>
    <property type="match status" value="1"/>
</dbReference>
<accession>A0A8T2JLQ1</accession>
<dbReference type="CDD" id="cd00275">
    <property type="entry name" value="C2_PLC_like"/>
    <property type="match status" value="1"/>
</dbReference>
<comment type="cofactor">
    <cofactor evidence="12">
        <name>Ca(2+)</name>
        <dbReference type="ChEBI" id="CHEBI:29108"/>
    </cofactor>
    <text evidence="12">Binds 3 Ca(2+) ions per subunit. Two of the Ca(2+) ions are bound to the C2 domain.</text>
</comment>
<feature type="domain" description="EF-hand" evidence="19">
    <location>
        <begin position="57"/>
        <end position="92"/>
    </location>
</feature>
<keyword evidence="5 12" id="KW-0106">Calcium</keyword>
<dbReference type="PROSITE" id="PS50008">
    <property type="entry name" value="PIPLC_Y_DOMAIN"/>
    <property type="match status" value="1"/>
</dbReference>
<keyword evidence="21" id="KW-1185">Reference proteome</keyword>
<evidence type="ECO:0000256" key="1">
    <source>
        <dbReference type="ARBA" id="ARBA00004496"/>
    </source>
</evidence>
<dbReference type="SMART" id="SM00054">
    <property type="entry name" value="EFh"/>
    <property type="match status" value="2"/>
</dbReference>
<dbReference type="SUPFAM" id="SSF49562">
    <property type="entry name" value="C2 domain (Calcium/lipid-binding domain, CaLB)"/>
    <property type="match status" value="1"/>
</dbReference>
<evidence type="ECO:0000256" key="13">
    <source>
        <dbReference type="PIRSR" id="PIRSR628391-4"/>
    </source>
</evidence>
<feature type="active site" evidence="10">
    <location>
        <position position="272"/>
    </location>
</feature>
<dbReference type="GO" id="GO:0016042">
    <property type="term" value="P:lipid catabolic process"/>
    <property type="evidence" value="ECO:0007669"/>
    <property type="project" value="UniProtKB-KW"/>
</dbReference>
<feature type="binding site" evidence="12">
    <location>
        <position position="624"/>
    </location>
    <ligand>
        <name>Ca(2+)</name>
        <dbReference type="ChEBI" id="CHEBI:29108"/>
        <label>5</label>
    </ligand>
</feature>
<feature type="region of interest" description="Disordered" evidence="15">
    <location>
        <begin position="362"/>
        <end position="392"/>
    </location>
</feature>
<dbReference type="SUPFAM" id="SSF47473">
    <property type="entry name" value="EF-hand"/>
    <property type="match status" value="1"/>
</dbReference>
<evidence type="ECO:0000256" key="14">
    <source>
        <dbReference type="RuleBase" id="RU361133"/>
    </source>
</evidence>
<feature type="non-terminal residue" evidence="20">
    <location>
        <position position="1"/>
    </location>
</feature>
<keyword evidence="4 12" id="KW-0479">Metal-binding</keyword>
<dbReference type="SUPFAM" id="SSF51695">
    <property type="entry name" value="PLC-like phosphodiesterases"/>
    <property type="match status" value="1"/>
</dbReference>
<name>A0A8T2JLQ1_9PIPI</name>
<feature type="binding site" evidence="12">
    <location>
        <position position="571"/>
    </location>
    <ligand>
        <name>Ca(2+)</name>
        <dbReference type="ChEBI" id="CHEBI:29108"/>
        <label>4</label>
    </ligand>
</feature>
<dbReference type="FunFam" id="3.20.20.190:FF:000022">
    <property type="entry name" value="Phosphoinositide phospholipase C"/>
    <property type="match status" value="1"/>
</dbReference>
<feature type="glycosylation site" description="O-linked (GlcNAc) serine" evidence="13">
    <location>
        <position position="108"/>
    </location>
</feature>
<dbReference type="InterPro" id="IPR017946">
    <property type="entry name" value="PLC-like_Pdiesterase_TIM-brl"/>
</dbReference>
<dbReference type="InterPro" id="IPR015359">
    <property type="entry name" value="PLC_EF-hand-like"/>
</dbReference>
<dbReference type="SMART" id="SM00239">
    <property type="entry name" value="C2"/>
    <property type="match status" value="1"/>
</dbReference>
<evidence type="ECO:0000256" key="10">
    <source>
        <dbReference type="PIRSR" id="PIRSR628391-1"/>
    </source>
</evidence>
<dbReference type="PROSITE" id="PS50004">
    <property type="entry name" value="C2"/>
    <property type="match status" value="1"/>
</dbReference>
<evidence type="ECO:0000256" key="12">
    <source>
        <dbReference type="PIRSR" id="PIRSR628391-3"/>
    </source>
</evidence>
<dbReference type="PROSITE" id="PS50222">
    <property type="entry name" value="EF_HAND_2"/>
    <property type="match status" value="2"/>
</dbReference>
<keyword evidence="8" id="KW-0807">Transducer</keyword>
<feature type="binding site" evidence="12">
    <location>
        <position position="306"/>
    </location>
    <ligand>
        <name>Ca(2+)</name>
        <dbReference type="ChEBI" id="CHEBI:29108"/>
        <label>3</label>
        <note>catalytic</note>
    </ligand>
</feature>
<evidence type="ECO:0000256" key="15">
    <source>
        <dbReference type="SAM" id="MobiDB-lite"/>
    </source>
</evidence>
<evidence type="ECO:0000259" key="19">
    <source>
        <dbReference type="PROSITE" id="PS50222"/>
    </source>
</evidence>
<evidence type="ECO:0000256" key="11">
    <source>
        <dbReference type="PIRSR" id="PIRSR628391-2"/>
    </source>
</evidence>
<organism evidence="20 21">
    <name type="scientific">Hymenochirus boettgeri</name>
    <name type="common">Congo dwarf clawed frog</name>
    <dbReference type="NCBI Taxonomy" id="247094"/>
    <lineage>
        <taxon>Eukaryota</taxon>
        <taxon>Metazoa</taxon>
        <taxon>Chordata</taxon>
        <taxon>Craniata</taxon>
        <taxon>Vertebrata</taxon>
        <taxon>Euteleostomi</taxon>
        <taxon>Amphibia</taxon>
        <taxon>Batrachia</taxon>
        <taxon>Anura</taxon>
        <taxon>Pipoidea</taxon>
        <taxon>Pipidae</taxon>
        <taxon>Pipinae</taxon>
        <taxon>Hymenochirus</taxon>
    </lineage>
</organism>
<evidence type="ECO:0000256" key="8">
    <source>
        <dbReference type="ARBA" id="ARBA00023224"/>
    </source>
</evidence>
<evidence type="ECO:0000256" key="2">
    <source>
        <dbReference type="ARBA" id="ARBA00012368"/>
    </source>
</evidence>
<dbReference type="GO" id="GO:0035556">
    <property type="term" value="P:intracellular signal transduction"/>
    <property type="evidence" value="ECO:0007669"/>
    <property type="project" value="InterPro"/>
</dbReference>
<evidence type="ECO:0000256" key="7">
    <source>
        <dbReference type="ARBA" id="ARBA00023098"/>
    </source>
</evidence>
<dbReference type="OrthoDB" id="269822at2759"/>
<dbReference type="PANTHER" id="PTHR10336">
    <property type="entry name" value="PHOSPHOINOSITIDE-SPECIFIC PHOSPHOLIPASE C FAMILY PROTEIN"/>
    <property type="match status" value="1"/>
</dbReference>
<keyword evidence="14" id="KW-0378">Hydrolase</keyword>
<feature type="domain" description="PI-PLC Y-box" evidence="18">
    <location>
        <begin position="411"/>
        <end position="527"/>
    </location>
</feature>
<dbReference type="GO" id="GO:0005509">
    <property type="term" value="F:calcium ion binding"/>
    <property type="evidence" value="ECO:0007669"/>
    <property type="project" value="InterPro"/>
</dbReference>
<feature type="domain" description="PH" evidence="16">
    <location>
        <begin position="1"/>
        <end position="47"/>
    </location>
</feature>
<evidence type="ECO:0000259" key="18">
    <source>
        <dbReference type="PROSITE" id="PS50008"/>
    </source>
</evidence>
<evidence type="ECO:0000256" key="4">
    <source>
        <dbReference type="ARBA" id="ARBA00022723"/>
    </source>
</evidence>
<evidence type="ECO:0000259" key="16">
    <source>
        <dbReference type="PROSITE" id="PS50003"/>
    </source>
</evidence>
<dbReference type="Proteomes" id="UP000812440">
    <property type="component" value="Chromosome 6"/>
</dbReference>
<dbReference type="InterPro" id="IPR001192">
    <property type="entry name" value="PI-PLC_fam"/>
</dbReference>
<evidence type="ECO:0000313" key="20">
    <source>
        <dbReference type="EMBL" id="KAG8443531.1"/>
    </source>
</evidence>
<dbReference type="Gene3D" id="2.30.29.30">
    <property type="entry name" value="Pleckstrin-homology domain (PH domain)/Phosphotyrosine-binding domain (PTB)"/>
    <property type="match status" value="1"/>
</dbReference>
<feature type="active site" evidence="10">
    <location>
        <position position="227"/>
    </location>
</feature>
<dbReference type="PROSITE" id="PS50007">
    <property type="entry name" value="PIPLC_X_DOMAIN"/>
    <property type="match status" value="1"/>
</dbReference>
<dbReference type="InterPro" id="IPR002048">
    <property type="entry name" value="EF_hand_dom"/>
</dbReference>
<feature type="binding site" evidence="12">
    <location>
        <position position="595"/>
    </location>
    <ligand>
        <name>Ca(2+)</name>
        <dbReference type="ChEBI" id="CHEBI:29108"/>
        <label>4</label>
    </ligand>
</feature>
<keyword evidence="13" id="KW-0325">Glycoprotein</keyword>
<dbReference type="SUPFAM" id="SSF50729">
    <property type="entry name" value="PH domain-like"/>
    <property type="match status" value="1"/>
</dbReference>
<dbReference type="PROSITE" id="PS00018">
    <property type="entry name" value="EF_HAND_1"/>
    <property type="match status" value="1"/>
</dbReference>
<dbReference type="PROSITE" id="PS50003">
    <property type="entry name" value="PH_DOMAIN"/>
    <property type="match status" value="1"/>
</dbReference>
<dbReference type="Gene3D" id="3.20.20.190">
    <property type="entry name" value="Phosphatidylinositol (PI) phosphodiesterase"/>
    <property type="match status" value="1"/>
</dbReference>
<evidence type="ECO:0000256" key="3">
    <source>
        <dbReference type="ARBA" id="ARBA00022490"/>
    </source>
</evidence>
<feature type="binding site" evidence="11">
    <location>
        <position position="440"/>
    </location>
    <ligand>
        <name>substrate</name>
    </ligand>
</feature>
<feature type="binding site" evidence="11">
    <location>
        <position position="356"/>
    </location>
    <ligand>
        <name>substrate</name>
    </ligand>
</feature>
<evidence type="ECO:0000256" key="9">
    <source>
        <dbReference type="ARBA" id="ARBA00023674"/>
    </source>
</evidence>
<comment type="subcellular location">
    <subcellularLocation>
        <location evidence="1">Cytoplasm</location>
    </subcellularLocation>
</comment>
<sequence length="674" mass="76688">MQRYANSIPASRCFSVIFKGQRKNLNLIANSETEAAHWTSGLNKILKTSKAMSQDQKAQHWIYTCLRKADKNKDSKITLKEIKSFLQEINFETDDQHTKEIFMACDTSKSGTLEGEEIENFYQKLTWREEIDVIFNCYSNNRPLMTAENLLNFLRKEQRENVDIVQAKSLIEKYEPSDVAKKQNTMTKDGLLIYLLSDDGNIFNTSHCKVYQDMNQPLSHYYISSSHNTYLMEDQLGGASSTEAYVRALSKGCRCVEIDCWDGPHQEPIVYHGYTLTSRILFKDVITTIKKYAFKTSPYPVILSLENHCSLDQQIKMAEHLKSILGDMLLTAPLEGKLKAFPSPEQLKGKILIKGKKLDKLGDRPRGESSDVMESADVSDEDEAAEMADESVKSKVKESKTKATLKLAKELSDLVIYCKSVHFGGFDHAMEHQSFNEMSSLVEGKAQKLGQESGVKFIKHNTRQLIRIYPDGIRTDSSNYSPVQMWNVGCQIVALNFQTPCTQMDLYQGRFQDNGSCGYVLKPPFLRQPEPKFNPRSVQEGEWLTPKKLHIMVISAQQLPKVNQKPSSIVDPFVRVEIHGVERDRAKKETSYIENNGFNPSWSETFVFEIDVPALALVRFVVEDYDTSSRNDFVGQYTTPLTSLKLGYRHVHLVSKSGDPYPSATLFVHIMLVD</sequence>
<feature type="binding site" evidence="11">
    <location>
        <position position="354"/>
    </location>
    <ligand>
        <name>substrate</name>
    </ligand>
</feature>
<dbReference type="InterPro" id="IPR011992">
    <property type="entry name" value="EF-hand-dom_pair"/>
</dbReference>
<dbReference type="InterPro" id="IPR011993">
    <property type="entry name" value="PH-like_dom_sf"/>
</dbReference>
<dbReference type="AlphaFoldDB" id="A0A8T2JLQ1"/>